<dbReference type="Proteomes" id="UP000694918">
    <property type="component" value="Unplaced"/>
</dbReference>
<evidence type="ECO:0000313" key="3">
    <source>
        <dbReference type="RefSeq" id="XP_011002263.1"/>
    </source>
</evidence>
<dbReference type="AlphaFoldDB" id="A0AAJ6X1G5"/>
<dbReference type="GeneID" id="105109307"/>
<feature type="region of interest" description="Disordered" evidence="1">
    <location>
        <begin position="195"/>
        <end position="216"/>
    </location>
</feature>
<evidence type="ECO:0000313" key="2">
    <source>
        <dbReference type="Proteomes" id="UP000694918"/>
    </source>
</evidence>
<dbReference type="PANTHER" id="PTHR33781">
    <property type="entry name" value="PROTEIN PHYTOCHROME KINASE SUBSTRATE 1-RELATED"/>
    <property type="match status" value="1"/>
</dbReference>
<dbReference type="InterPro" id="IPR039615">
    <property type="entry name" value="PKS"/>
</dbReference>
<name>A0AAJ6X1G5_POPEU</name>
<proteinExistence type="predicted"/>
<dbReference type="PANTHER" id="PTHR33781:SF1">
    <property type="entry name" value="PROTEIN PHYTOCHROME KINASE SUBSTRATE 4"/>
    <property type="match status" value="1"/>
</dbReference>
<sequence>MERSRVTKTIAAGSIPPQPIFDIIEPTHPYHSYPQKSTVRDASFSSYLRPTPEQINRVDDSETRIFDAQSYYFNESGSCDPKLNKRFSPVNANLERISERYDFSSVPRFSSASSSVVDGYGRNYRARSFHATPTASSEASWNSQTGLLSNPPGAIAVSMRNPARNDDKKKGCGTKWLLGRKCPCSGKKSVQIEEKLSEARTPSRISHPRVSSDLKKKIQNQIPTTVENPIEKSLAASDWLERREVIPSTHRISLENKLERREVIPNSHRISADNNRFPSGLSHQLVVASAGPFSTDTADNNRFPSGLSHQLVVASAGPFSTDTAGFSFPVQSQTPPPIKLALPSATYNPPLEDPPRYSLEVFRPADDPIPTKSISDLHRRQSFTVIDDDMASDASSDLFEIESFSTQTTSYAMCPNLRDSLDDASSFNARRLAATNGGSLYCRRSLDDPRTPSVAATECYEPSEASIEWSVTTAEGLDRGSVTNFSVSASEVDEMTMMRGGGGGGGAGKKRGGNGGLLMNCRCEKAVSVGPHPVKCVLTEGQRVVSSTQRHVGSRAAIKNKPPLARSHSVRLP</sequence>
<evidence type="ECO:0000256" key="1">
    <source>
        <dbReference type="SAM" id="MobiDB-lite"/>
    </source>
</evidence>
<protein>
    <submittedName>
        <fullName evidence="3">Protein PHYTOCHROME KINASE SUBSTRATE 4-like isoform X1</fullName>
    </submittedName>
</protein>
<organism evidence="2 3">
    <name type="scientific">Populus euphratica</name>
    <name type="common">Euphrates poplar</name>
    <dbReference type="NCBI Taxonomy" id="75702"/>
    <lineage>
        <taxon>Eukaryota</taxon>
        <taxon>Viridiplantae</taxon>
        <taxon>Streptophyta</taxon>
        <taxon>Embryophyta</taxon>
        <taxon>Tracheophyta</taxon>
        <taxon>Spermatophyta</taxon>
        <taxon>Magnoliopsida</taxon>
        <taxon>eudicotyledons</taxon>
        <taxon>Gunneridae</taxon>
        <taxon>Pentapetalae</taxon>
        <taxon>rosids</taxon>
        <taxon>fabids</taxon>
        <taxon>Malpighiales</taxon>
        <taxon>Salicaceae</taxon>
        <taxon>Saliceae</taxon>
        <taxon>Populus</taxon>
    </lineage>
</organism>
<reference evidence="3" key="1">
    <citation type="submission" date="2025-08" db="UniProtKB">
        <authorList>
            <consortium name="RefSeq"/>
        </authorList>
    </citation>
    <scope>IDENTIFICATION</scope>
</reference>
<keyword evidence="2" id="KW-1185">Reference proteome</keyword>
<accession>A0AAJ6X1G5</accession>
<dbReference type="GO" id="GO:0009638">
    <property type="term" value="P:phototropism"/>
    <property type="evidence" value="ECO:0007669"/>
    <property type="project" value="InterPro"/>
</dbReference>
<dbReference type="RefSeq" id="XP_011002263.1">
    <property type="nucleotide sequence ID" value="XM_011003961.1"/>
</dbReference>
<dbReference type="KEGG" id="peu:105109307"/>
<gene>
    <name evidence="3" type="primary">LOC105109307</name>
</gene>